<dbReference type="VEuPathDB" id="FungiDB:F4678DRAFT_453864"/>
<organism evidence="2 3">
    <name type="scientific">Xylaria arbuscula</name>
    <dbReference type="NCBI Taxonomy" id="114810"/>
    <lineage>
        <taxon>Eukaryota</taxon>
        <taxon>Fungi</taxon>
        <taxon>Dikarya</taxon>
        <taxon>Ascomycota</taxon>
        <taxon>Pezizomycotina</taxon>
        <taxon>Sordariomycetes</taxon>
        <taxon>Xylariomycetidae</taxon>
        <taxon>Xylariales</taxon>
        <taxon>Xylariaceae</taxon>
        <taxon>Xylaria</taxon>
    </lineage>
</organism>
<evidence type="ECO:0000313" key="3">
    <source>
        <dbReference type="Proteomes" id="UP001148614"/>
    </source>
</evidence>
<feature type="compositionally biased region" description="Basic and acidic residues" evidence="1">
    <location>
        <begin position="477"/>
        <end position="489"/>
    </location>
</feature>
<protein>
    <submittedName>
        <fullName evidence="2">Uncharacterized protein</fullName>
    </submittedName>
</protein>
<feature type="compositionally biased region" description="Polar residues" evidence="1">
    <location>
        <begin position="464"/>
        <end position="474"/>
    </location>
</feature>
<accession>A0A9W8NE39</accession>
<feature type="region of interest" description="Disordered" evidence="1">
    <location>
        <begin position="366"/>
        <end position="563"/>
    </location>
</feature>
<dbReference type="Proteomes" id="UP001148614">
    <property type="component" value="Unassembled WGS sequence"/>
</dbReference>
<feature type="region of interest" description="Disordered" evidence="1">
    <location>
        <begin position="184"/>
        <end position="262"/>
    </location>
</feature>
<comment type="caution">
    <text evidence="2">The sequence shown here is derived from an EMBL/GenBank/DDBJ whole genome shotgun (WGS) entry which is preliminary data.</text>
</comment>
<gene>
    <name evidence="2" type="ORF">NPX13_g5186</name>
</gene>
<reference evidence="2" key="1">
    <citation type="submission" date="2022-07" db="EMBL/GenBank/DDBJ databases">
        <title>Genome Sequence of Xylaria arbuscula.</title>
        <authorList>
            <person name="Buettner E."/>
        </authorList>
    </citation>
    <scope>NUCLEOTIDE SEQUENCE</scope>
    <source>
        <strain evidence="2">VT107</strain>
    </source>
</reference>
<sequence length="563" mass="62476">MYEPPTAGGAVSAVVQLTNRPAQDVERKGQKKRERMIVEIQQQCTYIRDKMEYLVDRFATLAKGNMTPLEGLLERIKYLLDKPDIRDLRLSLQISALTVNCLTTLFWWEEATLKNDTRAASLLEQLKNLLPMAKKASIELAEYQRKHGTSYESGIPGPNNAMLAASEEVLRQIAHVIRLYSHADTAARDRSSSDTRKERRRTSPVIERSRRSEPLMSSPFVTNDVAGDDIEYSPRRRQHRVSFRTSDRTTGLSSHGRGSGTVHDGNVDLAVNSHEIQLPPRKPPSIAGNDANYVAELDAGTTSSNKGKQVEVNKTPHESTISLIHHEPRPKPRREDYILEIPDPAKPRIHPRIRRSNGVLCPTCNEAHSPDRCRNKQAVPEDKTHQNARGRAKRAGSLTGKTLKTRAGAAQNSPVPRAAVPAPKATDLPPPLDGGRSTATGRVGELRDQTGLPETGSLGKGVAESQQQARTYTPYSKPEKEREDARYEKVQGSQSQPQRNDKPTEAQQQKQPVFKAYKPGVLENRDVPSLTRSPARTSPGRLPKSLPGARADAVGHDDLDRTR</sequence>
<feature type="compositionally biased region" description="Low complexity" evidence="1">
    <location>
        <begin position="414"/>
        <end position="425"/>
    </location>
</feature>
<name>A0A9W8NE39_9PEZI</name>
<keyword evidence="3" id="KW-1185">Reference proteome</keyword>
<feature type="compositionally biased region" description="Basic and acidic residues" evidence="1">
    <location>
        <begin position="368"/>
        <end position="385"/>
    </location>
</feature>
<feature type="compositionally biased region" description="Basic and acidic residues" evidence="1">
    <location>
        <begin position="553"/>
        <end position="563"/>
    </location>
</feature>
<dbReference type="AlphaFoldDB" id="A0A9W8NE39"/>
<evidence type="ECO:0000313" key="2">
    <source>
        <dbReference type="EMBL" id="KAJ3572034.1"/>
    </source>
</evidence>
<evidence type="ECO:0000256" key="1">
    <source>
        <dbReference type="SAM" id="MobiDB-lite"/>
    </source>
</evidence>
<dbReference type="EMBL" id="JANPWZ010000798">
    <property type="protein sequence ID" value="KAJ3572034.1"/>
    <property type="molecule type" value="Genomic_DNA"/>
</dbReference>
<feature type="compositionally biased region" description="Basic and acidic residues" evidence="1">
    <location>
        <begin position="185"/>
        <end position="197"/>
    </location>
</feature>
<dbReference type="VEuPathDB" id="FungiDB:F4678DRAFT_345746"/>
<proteinExistence type="predicted"/>